<dbReference type="InterPro" id="IPR002500">
    <property type="entry name" value="PAPS_reduct_dom"/>
</dbReference>
<sequence length="259" mass="30413">MGYKTKVETMAGRMKNYLSFGGGVNSVAMYLLLMDQGMEPGDPDKGFEAIFVDHGTDWPETYEYVEMFKSKYPLTVLKTDVGTAGGKRFDNLYDYCFHRRMTPSIQFRWCTDKFKRRPLQKYHKTPCFVLIGYSHEESHRAKIHSEKGQEFRWPLIENEIDRKECKKIIKRHGLQVPHSSGCFICPFQKISSWKELRMKHACLFLKAVELENVNCEMYREKKKELKYIGNRGVSLQALVQENQSKLWAEDEYPPCECML</sequence>
<dbReference type="InterPro" id="IPR014729">
    <property type="entry name" value="Rossmann-like_a/b/a_fold"/>
</dbReference>
<accession>A0A6M3LSW1</accession>
<dbReference type="GO" id="GO:0003824">
    <property type="term" value="F:catalytic activity"/>
    <property type="evidence" value="ECO:0007669"/>
    <property type="project" value="InterPro"/>
</dbReference>
<organism evidence="2">
    <name type="scientific">viral metagenome</name>
    <dbReference type="NCBI Taxonomy" id="1070528"/>
    <lineage>
        <taxon>unclassified sequences</taxon>
        <taxon>metagenomes</taxon>
        <taxon>organismal metagenomes</taxon>
    </lineage>
</organism>
<dbReference type="EMBL" id="MT143368">
    <property type="protein sequence ID" value="QJA96071.1"/>
    <property type="molecule type" value="Genomic_DNA"/>
</dbReference>
<reference evidence="2" key="1">
    <citation type="submission" date="2020-03" db="EMBL/GenBank/DDBJ databases">
        <title>The deep terrestrial virosphere.</title>
        <authorList>
            <person name="Holmfeldt K."/>
            <person name="Nilsson E."/>
            <person name="Simone D."/>
            <person name="Lopez-Fernandez M."/>
            <person name="Wu X."/>
            <person name="de Brujin I."/>
            <person name="Lundin D."/>
            <person name="Andersson A."/>
            <person name="Bertilsson S."/>
            <person name="Dopson M."/>
        </authorList>
    </citation>
    <scope>NUCLEOTIDE SEQUENCE</scope>
    <source>
        <strain evidence="2">MM415B04942</strain>
    </source>
</reference>
<name>A0A6M3LSW1_9ZZZZ</name>
<gene>
    <name evidence="2" type="ORF">MM415B04942_0002</name>
</gene>
<protein>
    <submittedName>
        <fullName evidence="2">Putative phosphoadenosine phosphosulfate</fullName>
    </submittedName>
</protein>
<proteinExistence type="predicted"/>
<feature type="domain" description="Phosphoadenosine phosphosulphate reductase" evidence="1">
    <location>
        <begin position="17"/>
        <end position="142"/>
    </location>
</feature>
<evidence type="ECO:0000259" key="1">
    <source>
        <dbReference type="Pfam" id="PF01507"/>
    </source>
</evidence>
<dbReference type="Gene3D" id="3.40.50.620">
    <property type="entry name" value="HUPs"/>
    <property type="match status" value="1"/>
</dbReference>
<dbReference type="SUPFAM" id="SSF52402">
    <property type="entry name" value="Adenine nucleotide alpha hydrolases-like"/>
    <property type="match status" value="1"/>
</dbReference>
<evidence type="ECO:0000313" key="2">
    <source>
        <dbReference type="EMBL" id="QJA96071.1"/>
    </source>
</evidence>
<dbReference type="Pfam" id="PF01507">
    <property type="entry name" value="PAPS_reduct"/>
    <property type="match status" value="1"/>
</dbReference>
<dbReference type="AlphaFoldDB" id="A0A6M3LSW1"/>